<dbReference type="CDD" id="cd16017">
    <property type="entry name" value="LptA"/>
    <property type="match status" value="1"/>
</dbReference>
<evidence type="ECO:0000259" key="10">
    <source>
        <dbReference type="Pfam" id="PF08019"/>
    </source>
</evidence>
<dbReference type="Proteomes" id="UP001597106">
    <property type="component" value="Unassembled WGS sequence"/>
</dbReference>
<dbReference type="PANTHER" id="PTHR30443">
    <property type="entry name" value="INNER MEMBRANE PROTEIN"/>
    <property type="match status" value="1"/>
</dbReference>
<dbReference type="InterPro" id="IPR012549">
    <property type="entry name" value="EptA-like_N"/>
</dbReference>
<dbReference type="InterPro" id="IPR040423">
    <property type="entry name" value="PEA_transferase"/>
</dbReference>
<evidence type="ECO:0000313" key="12">
    <source>
        <dbReference type="Proteomes" id="UP001597106"/>
    </source>
</evidence>
<feature type="transmembrane region" description="Helical" evidence="8">
    <location>
        <begin position="51"/>
        <end position="70"/>
    </location>
</feature>
<keyword evidence="4 11" id="KW-0808">Transferase</keyword>
<feature type="domain" description="Sulfatase N-terminal" evidence="9">
    <location>
        <begin position="240"/>
        <end position="522"/>
    </location>
</feature>
<feature type="transmembrane region" description="Helical" evidence="8">
    <location>
        <begin position="12"/>
        <end position="31"/>
    </location>
</feature>
<feature type="transmembrane region" description="Helical" evidence="8">
    <location>
        <begin position="124"/>
        <end position="144"/>
    </location>
</feature>
<dbReference type="InterPro" id="IPR000917">
    <property type="entry name" value="Sulfatase_N"/>
</dbReference>
<gene>
    <name evidence="11" type="ORF">ACFQ1T_00205</name>
</gene>
<dbReference type="InterPro" id="IPR058130">
    <property type="entry name" value="PEA_transf_C"/>
</dbReference>
<evidence type="ECO:0000256" key="6">
    <source>
        <dbReference type="ARBA" id="ARBA00022989"/>
    </source>
</evidence>
<dbReference type="EC" id="2.7.-.-" evidence="11"/>
<protein>
    <submittedName>
        <fullName evidence="11">Phosphoethanolamine transferase</fullName>
        <ecNumber evidence="11">2.7.-.-</ecNumber>
    </submittedName>
</protein>
<accession>A0ABW3GCT7</accession>
<feature type="transmembrane region" description="Helical" evidence="8">
    <location>
        <begin position="164"/>
        <end position="185"/>
    </location>
</feature>
<evidence type="ECO:0000256" key="2">
    <source>
        <dbReference type="ARBA" id="ARBA00022475"/>
    </source>
</evidence>
<evidence type="ECO:0000256" key="4">
    <source>
        <dbReference type="ARBA" id="ARBA00022679"/>
    </source>
</evidence>
<reference evidence="12" key="1">
    <citation type="journal article" date="2019" name="Int. J. Syst. Evol. Microbiol.">
        <title>The Global Catalogue of Microorganisms (GCM) 10K type strain sequencing project: providing services to taxonomists for standard genome sequencing and annotation.</title>
        <authorList>
            <consortium name="The Broad Institute Genomics Platform"/>
            <consortium name="The Broad Institute Genome Sequencing Center for Infectious Disease"/>
            <person name="Wu L."/>
            <person name="Ma J."/>
        </authorList>
    </citation>
    <scope>NUCLEOTIDE SEQUENCE [LARGE SCALE GENOMIC DNA]</scope>
    <source>
        <strain evidence="12">CCUG 59685</strain>
    </source>
</reference>
<dbReference type="GO" id="GO:0016740">
    <property type="term" value="F:transferase activity"/>
    <property type="evidence" value="ECO:0007669"/>
    <property type="project" value="UniProtKB-KW"/>
</dbReference>
<keyword evidence="2" id="KW-1003">Cell membrane</keyword>
<evidence type="ECO:0000256" key="1">
    <source>
        <dbReference type="ARBA" id="ARBA00004429"/>
    </source>
</evidence>
<keyword evidence="3" id="KW-0997">Cell inner membrane</keyword>
<name>A0ABW3GCT7_9PROT</name>
<evidence type="ECO:0000256" key="5">
    <source>
        <dbReference type="ARBA" id="ARBA00022692"/>
    </source>
</evidence>
<sequence length="563" mass="64379">MKLFANLKRALYVLFTPQICLIWAVSLWLMLTSNHALFSHILNLYPWNAENAGFIISLSLFFTFSITWWLMLLSHGKSARWVLAVIVLSAAWAAFYMDEFGVIIDHVMLDNAVKTDAREVMGLLSWGFFIKMLLLGVIPALVLIKAVPARFFVRDALSIRLKQIGLLMLGMVLVVIPCSADYATFIREHKLVRMYANPTFFHYSLVKWASKKVFTRSITGLQKTAVDAVNVGEPRHHELIIMVVGETARFDRFSLNGYHRLTNPRLSKETVLSFKQVTSCGTSTAVSVPCMFSLLTRKQYDEEKALHMENALDVLQAHGVSVLWRDNNSDSKGVALRVPYEDFKSPIHNPVCSDNECRDIGMLSGLDKFVAKNKDKDILIVLHQMGNHGPEYYRRYPDEFKRFTPVCKTGRLSECTQEEIDNSYDNAILYTDYFLSEVIQFLKKYDDQRETAMLYVSDHGESLGEHGIYLHAAPYMIAPQQQTHVPAILWLGQHFDYQLSQVTPYENYPLSHDDVFCTLLTAYELKSEVCHAEFSWLAQNRELIEEQRKHLIPQPGQAAIPAN</sequence>
<evidence type="ECO:0000313" key="11">
    <source>
        <dbReference type="EMBL" id="MFD0928187.1"/>
    </source>
</evidence>
<proteinExistence type="predicted"/>
<keyword evidence="5 8" id="KW-0812">Transmembrane</keyword>
<dbReference type="InterPro" id="IPR017850">
    <property type="entry name" value="Alkaline_phosphatase_core_sf"/>
</dbReference>
<comment type="caution">
    <text evidence="11">The sequence shown here is derived from an EMBL/GenBank/DDBJ whole genome shotgun (WGS) entry which is preliminary data.</text>
</comment>
<evidence type="ECO:0000256" key="7">
    <source>
        <dbReference type="ARBA" id="ARBA00023136"/>
    </source>
</evidence>
<dbReference type="PANTHER" id="PTHR30443:SF0">
    <property type="entry name" value="PHOSPHOETHANOLAMINE TRANSFERASE EPTA"/>
    <property type="match status" value="1"/>
</dbReference>
<dbReference type="SUPFAM" id="SSF53649">
    <property type="entry name" value="Alkaline phosphatase-like"/>
    <property type="match status" value="1"/>
</dbReference>
<dbReference type="NCBIfam" id="NF028537">
    <property type="entry name" value="P_eth_NH2_trans"/>
    <property type="match status" value="1"/>
</dbReference>
<dbReference type="Gene3D" id="3.40.720.10">
    <property type="entry name" value="Alkaline Phosphatase, subunit A"/>
    <property type="match status" value="1"/>
</dbReference>
<comment type="subcellular location">
    <subcellularLocation>
        <location evidence="1">Cell inner membrane</location>
        <topology evidence="1">Multi-pass membrane protein</topology>
    </subcellularLocation>
</comment>
<dbReference type="RefSeq" id="WP_379073352.1">
    <property type="nucleotide sequence ID" value="NZ_JBHTJW010000001.1"/>
</dbReference>
<feature type="domain" description="Phosphoethanolamine transferase N-terminal" evidence="10">
    <location>
        <begin position="66"/>
        <end position="212"/>
    </location>
</feature>
<dbReference type="EMBL" id="JBHTJW010000001">
    <property type="protein sequence ID" value="MFD0928187.1"/>
    <property type="molecule type" value="Genomic_DNA"/>
</dbReference>
<keyword evidence="12" id="KW-1185">Reference proteome</keyword>
<evidence type="ECO:0000256" key="8">
    <source>
        <dbReference type="SAM" id="Phobius"/>
    </source>
</evidence>
<keyword evidence="6 8" id="KW-1133">Transmembrane helix</keyword>
<keyword evidence="7 8" id="KW-0472">Membrane</keyword>
<evidence type="ECO:0000256" key="3">
    <source>
        <dbReference type="ARBA" id="ARBA00022519"/>
    </source>
</evidence>
<organism evidence="11 12">
    <name type="scientific">Methylophilus glucosoxydans</name>
    <dbReference type="NCBI Taxonomy" id="752553"/>
    <lineage>
        <taxon>Bacteria</taxon>
        <taxon>Pseudomonadati</taxon>
        <taxon>Pseudomonadota</taxon>
        <taxon>Betaproteobacteria</taxon>
        <taxon>Nitrosomonadales</taxon>
        <taxon>Methylophilaceae</taxon>
        <taxon>Methylophilus</taxon>
    </lineage>
</organism>
<feature type="transmembrane region" description="Helical" evidence="8">
    <location>
        <begin position="82"/>
        <end position="104"/>
    </location>
</feature>
<dbReference type="Pfam" id="PF08019">
    <property type="entry name" value="EptA_B_N"/>
    <property type="match status" value="1"/>
</dbReference>
<evidence type="ECO:0000259" key="9">
    <source>
        <dbReference type="Pfam" id="PF00884"/>
    </source>
</evidence>
<dbReference type="Pfam" id="PF00884">
    <property type="entry name" value="Sulfatase"/>
    <property type="match status" value="1"/>
</dbReference>